<keyword evidence="2" id="KW-0224">Dipeptidase</keyword>
<dbReference type="Proteomes" id="UP001359886">
    <property type="component" value="Unassembled WGS sequence"/>
</dbReference>
<keyword evidence="1" id="KW-0732">Signal</keyword>
<dbReference type="GO" id="GO:0006508">
    <property type="term" value="P:proteolysis"/>
    <property type="evidence" value="ECO:0007669"/>
    <property type="project" value="InterPro"/>
</dbReference>
<evidence type="ECO:0000313" key="3">
    <source>
        <dbReference type="Proteomes" id="UP001359886"/>
    </source>
</evidence>
<gene>
    <name evidence="2" type="ORF">V3330_05040</name>
</gene>
<dbReference type="InterPro" id="IPR032466">
    <property type="entry name" value="Metal_Hydrolase"/>
</dbReference>
<feature type="signal peptide" evidence="1">
    <location>
        <begin position="1"/>
        <end position="20"/>
    </location>
</feature>
<keyword evidence="2" id="KW-0378">Hydrolase</keyword>
<dbReference type="Pfam" id="PF01244">
    <property type="entry name" value="Peptidase_M19"/>
    <property type="match status" value="1"/>
</dbReference>
<dbReference type="InterPro" id="IPR008257">
    <property type="entry name" value="Pept_M19"/>
</dbReference>
<dbReference type="PROSITE" id="PS51365">
    <property type="entry name" value="RENAL_DIPEPTIDASE_2"/>
    <property type="match status" value="1"/>
</dbReference>
<sequence>MNLFTKFILLAFLVPVPAAAQETQHDLAASASQITQQSYLVDTHIDVPYRLKEQWSDVSHRTDGGDFDYERARQGGLDLPFMSIYTPAESEDDGTAWQLANELIDSVEALAARAPKRFALARNTQEAENARQRGLIGLAMGMENGAPIDGELENLAYFKQRGISYITLAHSKSNHISDSSYDPEKKWNGLSPFGREVVAEMNRLGIMIDISHVSDEAFYDVLELSRAPVIASHSSARHFTPGFERNMSDDMIRALAANGGVIQINFGSSFLTSEARAWYERLSELREAWAESTGLPMEGDHASEWVATYREQNPMPYATLSDVVDHFDHVIGLVGVEHVGIGSDFDGVGDSLPEGIKDVSQYPALVEEFLRRGYETEDIEAILGGNLMRVWADVERASAANRD</sequence>
<dbReference type="EC" id="3.4.13.19" evidence="2"/>
<keyword evidence="3" id="KW-1185">Reference proteome</keyword>
<dbReference type="EMBL" id="JAZHOG010000003">
    <property type="protein sequence ID" value="MEJ8566981.1"/>
    <property type="molecule type" value="Genomic_DNA"/>
</dbReference>
<dbReference type="SUPFAM" id="SSF51556">
    <property type="entry name" value="Metallo-dependent hydrolases"/>
    <property type="match status" value="1"/>
</dbReference>
<dbReference type="Gene3D" id="3.20.20.140">
    <property type="entry name" value="Metal-dependent hydrolases"/>
    <property type="match status" value="1"/>
</dbReference>
<dbReference type="RefSeq" id="WP_354694302.1">
    <property type="nucleotide sequence ID" value="NZ_JAZHOG010000003.1"/>
</dbReference>
<comment type="caution">
    <text evidence="2">The sequence shown here is derived from an EMBL/GenBank/DDBJ whole genome shotgun (WGS) entry which is preliminary data.</text>
</comment>
<protein>
    <submittedName>
        <fullName evidence="2">Dipeptidase</fullName>
        <ecNumber evidence="2">3.4.13.19</ecNumber>
    </submittedName>
</protein>
<feature type="chain" id="PRO_5043880671" evidence="1">
    <location>
        <begin position="21"/>
        <end position="403"/>
    </location>
</feature>
<evidence type="ECO:0000313" key="2">
    <source>
        <dbReference type="EMBL" id="MEJ8566981.1"/>
    </source>
</evidence>
<dbReference type="PANTHER" id="PTHR10443">
    <property type="entry name" value="MICROSOMAL DIPEPTIDASE"/>
    <property type="match status" value="1"/>
</dbReference>
<dbReference type="CDD" id="cd01301">
    <property type="entry name" value="rDP_like"/>
    <property type="match status" value="1"/>
</dbReference>
<dbReference type="PANTHER" id="PTHR10443:SF12">
    <property type="entry name" value="DIPEPTIDASE"/>
    <property type="match status" value="1"/>
</dbReference>
<name>A0AAW9RHJ8_9GAMM</name>
<accession>A0AAW9RHJ8</accession>
<organism evidence="2 3">
    <name type="scientific">Elongatibacter sediminis</name>
    <dbReference type="NCBI Taxonomy" id="3119006"/>
    <lineage>
        <taxon>Bacteria</taxon>
        <taxon>Pseudomonadati</taxon>
        <taxon>Pseudomonadota</taxon>
        <taxon>Gammaproteobacteria</taxon>
        <taxon>Chromatiales</taxon>
        <taxon>Wenzhouxiangellaceae</taxon>
        <taxon>Elongatibacter</taxon>
    </lineage>
</organism>
<dbReference type="AlphaFoldDB" id="A0AAW9RHJ8"/>
<evidence type="ECO:0000256" key="1">
    <source>
        <dbReference type="SAM" id="SignalP"/>
    </source>
</evidence>
<reference evidence="2 3" key="1">
    <citation type="submission" date="2024-02" db="EMBL/GenBank/DDBJ databases">
        <title>A novel Wenzhouxiangellaceae bacterium, isolated from coastal sediments.</title>
        <authorList>
            <person name="Du Z.-J."/>
            <person name="Ye Y.-Q."/>
            <person name="Zhang X.-Y."/>
        </authorList>
    </citation>
    <scope>NUCLEOTIDE SEQUENCE [LARGE SCALE GENOMIC DNA]</scope>
    <source>
        <strain evidence="2 3">CH-27</strain>
    </source>
</reference>
<proteinExistence type="predicted"/>
<keyword evidence="2" id="KW-0645">Protease</keyword>
<dbReference type="GO" id="GO:0070573">
    <property type="term" value="F:metallodipeptidase activity"/>
    <property type="evidence" value="ECO:0007669"/>
    <property type="project" value="InterPro"/>
</dbReference>